<dbReference type="GO" id="GO:0004862">
    <property type="term" value="F:cAMP-dependent protein kinase inhibitor activity"/>
    <property type="evidence" value="ECO:0007669"/>
    <property type="project" value="InterPro"/>
</dbReference>
<keyword evidence="6" id="KW-1185">Reference proteome</keyword>
<reference evidence="5" key="3">
    <citation type="submission" date="2025-09" db="UniProtKB">
        <authorList>
            <consortium name="Ensembl"/>
        </authorList>
    </citation>
    <scope>IDENTIFICATION</scope>
</reference>
<dbReference type="Pfam" id="PF02827">
    <property type="entry name" value="PKI"/>
    <property type="match status" value="1"/>
</dbReference>
<evidence type="ECO:0000313" key="5">
    <source>
        <dbReference type="Ensembl" id="ENSVURP00010030270.1"/>
    </source>
</evidence>
<feature type="compositionally biased region" description="Basic and acidic residues" evidence="4">
    <location>
        <begin position="1"/>
        <end position="11"/>
    </location>
</feature>
<dbReference type="Proteomes" id="UP000314987">
    <property type="component" value="Unassembled WGS sequence"/>
</dbReference>
<protein>
    <recommendedName>
        <fullName evidence="7">cAMP-dependent protein kinase inhibitor beta</fullName>
    </recommendedName>
</protein>
<name>A0A4X2M9U3_VOMUR</name>
<accession>A0A4X2M9U3</accession>
<evidence type="ECO:0000256" key="1">
    <source>
        <dbReference type="ARBA" id="ARBA00002844"/>
    </source>
</evidence>
<reference evidence="5" key="2">
    <citation type="submission" date="2025-08" db="UniProtKB">
        <authorList>
            <consortium name="Ensembl"/>
        </authorList>
    </citation>
    <scope>IDENTIFICATION</scope>
</reference>
<evidence type="ECO:0000256" key="2">
    <source>
        <dbReference type="ARBA" id="ARBA00006393"/>
    </source>
</evidence>
<evidence type="ECO:0000256" key="3">
    <source>
        <dbReference type="ARBA" id="ARBA00023013"/>
    </source>
</evidence>
<dbReference type="PANTHER" id="PTHR15416">
    <property type="entry name" value="CAMP-DEPENDENT PROTEIN KINASE INHIBITOR/PKI"/>
    <property type="match status" value="1"/>
</dbReference>
<feature type="region of interest" description="Disordered" evidence="4">
    <location>
        <begin position="1"/>
        <end position="76"/>
    </location>
</feature>
<dbReference type="InterPro" id="IPR004171">
    <property type="entry name" value="cAMP_dep_PKI"/>
</dbReference>
<sequence length="76" mass="8243">CRTDLNKRLKMTDVQPVVTDFSSSGRTGRRNALPDIRGSPGSPGSSELPKKLENLSLSQDNTENTVDSKPDLNSGR</sequence>
<comment type="function">
    <text evidence="1">Extremely potent competitive inhibitor of cAMP-dependent protein kinase activity, this protein interacts with the catalytic subunit of the enzyme after the cAMP-induced dissociation of its regulatory chains.</text>
</comment>
<evidence type="ECO:0000256" key="4">
    <source>
        <dbReference type="SAM" id="MobiDB-lite"/>
    </source>
</evidence>
<reference evidence="6" key="1">
    <citation type="submission" date="2018-12" db="EMBL/GenBank/DDBJ databases">
        <authorList>
            <person name="Yazar S."/>
        </authorList>
    </citation>
    <scope>NUCLEOTIDE SEQUENCE [LARGE SCALE GENOMIC DNA]</scope>
</reference>
<evidence type="ECO:0000313" key="6">
    <source>
        <dbReference type="Proteomes" id="UP000314987"/>
    </source>
</evidence>
<proteinExistence type="inferred from homology"/>
<dbReference type="Ensembl" id="ENSVURT00010034466.1">
    <property type="protein sequence ID" value="ENSVURP00010030270.1"/>
    <property type="gene ID" value="ENSVURG00010023150.1"/>
</dbReference>
<dbReference type="AlphaFoldDB" id="A0A4X2M9U3"/>
<feature type="compositionally biased region" description="Polar residues" evidence="4">
    <location>
        <begin position="55"/>
        <end position="67"/>
    </location>
</feature>
<organism evidence="5 6">
    <name type="scientific">Vombatus ursinus</name>
    <name type="common">Common wombat</name>
    <dbReference type="NCBI Taxonomy" id="29139"/>
    <lineage>
        <taxon>Eukaryota</taxon>
        <taxon>Metazoa</taxon>
        <taxon>Chordata</taxon>
        <taxon>Craniata</taxon>
        <taxon>Vertebrata</taxon>
        <taxon>Euteleostomi</taxon>
        <taxon>Mammalia</taxon>
        <taxon>Metatheria</taxon>
        <taxon>Diprotodontia</taxon>
        <taxon>Vombatidae</taxon>
        <taxon>Vombatus</taxon>
    </lineage>
</organism>
<dbReference type="GeneTree" id="ENSGT00960000186966"/>
<comment type="similarity">
    <text evidence="2">Belongs to the PKI family.</text>
</comment>
<evidence type="ECO:0008006" key="7">
    <source>
        <dbReference type="Google" id="ProtNLM"/>
    </source>
</evidence>
<keyword evidence="3" id="KW-0649">Protein kinase inhibitor</keyword>
<dbReference type="STRING" id="29139.ENSVURP00010030270"/>
<dbReference type="OMA" id="YQDVAMR"/>